<feature type="region of interest" description="Disordered" evidence="10">
    <location>
        <begin position="61"/>
        <end position="203"/>
    </location>
</feature>
<dbReference type="Proteomes" id="UP000295277">
    <property type="component" value="Unassembled WGS sequence"/>
</dbReference>
<accession>A0A4R1YVT5</accession>
<feature type="compositionally biased region" description="Pro residues" evidence="10">
    <location>
        <begin position="112"/>
        <end position="123"/>
    </location>
</feature>
<sequence length="305" mass="30880">MRRLAELSVFLPLAAGLHVAAFGLAAGPQGAPGGGGGEGDTALVTLAAAPPALSRLAEEWTAPPEVQTAAPEPVAPTHVTAPRSPDPEASPAPPVALPSPEAPGADAAPAALSPPPAIAPPPAETAILAVPPAPGRADDAPLPPDMPPRPEGLRAPDAPSVEPPMAAPRPERRPDAAPPPAPAQTARGTERVPQAGAPARAAPALSEAAARALHAEWGGRILARVSRVHRYPRETRATGRALVELVVTREGALVSARLVQSAGDPALDRAALAAVRRAGPFPAAPRGLDRASYSFTLPLKFDGRR</sequence>
<dbReference type="Gene3D" id="3.30.1150.10">
    <property type="match status" value="1"/>
</dbReference>
<dbReference type="RefSeq" id="WP_132694365.1">
    <property type="nucleotide sequence ID" value="NZ_SLVM01000008.1"/>
</dbReference>
<comment type="subcellular location">
    <subcellularLocation>
        <location evidence="1">Cell inner membrane</location>
        <topology evidence="1">Single-pass membrane protein</topology>
        <orientation evidence="1">Periplasmic side</orientation>
    </subcellularLocation>
</comment>
<keyword evidence="4" id="KW-1003">Cell membrane</keyword>
<reference evidence="13 14" key="1">
    <citation type="submission" date="2019-03" db="EMBL/GenBank/DDBJ databases">
        <title>Genomic Encyclopedia of Type Strains, Phase IV (KMG-IV): sequencing the most valuable type-strain genomes for metagenomic binning, comparative biology and taxonomic classification.</title>
        <authorList>
            <person name="Goeker M."/>
        </authorList>
    </citation>
    <scope>NUCLEOTIDE SEQUENCE [LARGE SCALE GENOMIC DNA]</scope>
    <source>
        <strain evidence="13 14">DSM 21153</strain>
    </source>
</reference>
<evidence type="ECO:0000256" key="9">
    <source>
        <dbReference type="ARBA" id="ARBA00023136"/>
    </source>
</evidence>
<dbReference type="GO" id="GO:0098797">
    <property type="term" value="C:plasma membrane protein complex"/>
    <property type="evidence" value="ECO:0007669"/>
    <property type="project" value="TreeGrafter"/>
</dbReference>
<feature type="signal peptide" evidence="11">
    <location>
        <begin position="1"/>
        <end position="20"/>
    </location>
</feature>
<dbReference type="EMBL" id="SLVM01000008">
    <property type="protein sequence ID" value="TCM85249.1"/>
    <property type="molecule type" value="Genomic_DNA"/>
</dbReference>
<comment type="caution">
    <text evidence="13">The sequence shown here is derived from an EMBL/GenBank/DDBJ whole genome shotgun (WGS) entry which is preliminary data.</text>
</comment>
<keyword evidence="8" id="KW-1133">Transmembrane helix</keyword>
<comment type="similarity">
    <text evidence="2">Belongs to the TonB family.</text>
</comment>
<dbReference type="GO" id="GO:0015031">
    <property type="term" value="P:protein transport"/>
    <property type="evidence" value="ECO:0007669"/>
    <property type="project" value="UniProtKB-KW"/>
</dbReference>
<dbReference type="GO" id="GO:0055085">
    <property type="term" value="P:transmembrane transport"/>
    <property type="evidence" value="ECO:0007669"/>
    <property type="project" value="InterPro"/>
</dbReference>
<dbReference type="PANTHER" id="PTHR33446:SF2">
    <property type="entry name" value="PROTEIN TONB"/>
    <property type="match status" value="1"/>
</dbReference>
<evidence type="ECO:0000256" key="10">
    <source>
        <dbReference type="SAM" id="MobiDB-lite"/>
    </source>
</evidence>
<dbReference type="SUPFAM" id="SSF74653">
    <property type="entry name" value="TolA/TonB C-terminal domain"/>
    <property type="match status" value="1"/>
</dbReference>
<keyword evidence="7" id="KW-0653">Protein transport</keyword>
<keyword evidence="5" id="KW-0997">Cell inner membrane</keyword>
<evidence type="ECO:0000256" key="1">
    <source>
        <dbReference type="ARBA" id="ARBA00004383"/>
    </source>
</evidence>
<organism evidence="13 14">
    <name type="scientific">Rhodovulum steppense</name>
    <dbReference type="NCBI Taxonomy" id="540251"/>
    <lineage>
        <taxon>Bacteria</taxon>
        <taxon>Pseudomonadati</taxon>
        <taxon>Pseudomonadota</taxon>
        <taxon>Alphaproteobacteria</taxon>
        <taxon>Rhodobacterales</taxon>
        <taxon>Paracoccaceae</taxon>
        <taxon>Rhodovulum</taxon>
    </lineage>
</organism>
<dbReference type="InterPro" id="IPR051045">
    <property type="entry name" value="TonB-dependent_transducer"/>
</dbReference>
<keyword evidence="6" id="KW-0812">Transmembrane</keyword>
<evidence type="ECO:0000256" key="8">
    <source>
        <dbReference type="ARBA" id="ARBA00022989"/>
    </source>
</evidence>
<evidence type="ECO:0000256" key="7">
    <source>
        <dbReference type="ARBA" id="ARBA00022927"/>
    </source>
</evidence>
<keyword evidence="9" id="KW-0472">Membrane</keyword>
<evidence type="ECO:0000256" key="3">
    <source>
        <dbReference type="ARBA" id="ARBA00022448"/>
    </source>
</evidence>
<proteinExistence type="inferred from homology"/>
<dbReference type="PRINTS" id="PR01217">
    <property type="entry name" value="PRICHEXTENSN"/>
</dbReference>
<feature type="compositionally biased region" description="Low complexity" evidence="10">
    <location>
        <begin position="102"/>
        <end position="111"/>
    </location>
</feature>
<name>A0A4R1YVT5_9RHOB</name>
<keyword evidence="11" id="KW-0732">Signal</keyword>
<evidence type="ECO:0000256" key="5">
    <source>
        <dbReference type="ARBA" id="ARBA00022519"/>
    </source>
</evidence>
<feature type="compositionally biased region" description="Pro residues" evidence="10">
    <location>
        <begin position="88"/>
        <end position="101"/>
    </location>
</feature>
<keyword evidence="3" id="KW-0813">Transport</keyword>
<gene>
    <name evidence="13" type="ORF">EV216_108100</name>
</gene>
<protein>
    <submittedName>
        <fullName evidence="13">Outer membrane transport energization protein TonB</fullName>
    </submittedName>
</protein>
<keyword evidence="14" id="KW-1185">Reference proteome</keyword>
<dbReference type="AlphaFoldDB" id="A0A4R1YVT5"/>
<feature type="chain" id="PRO_5020663898" evidence="11">
    <location>
        <begin position="21"/>
        <end position="305"/>
    </location>
</feature>
<dbReference type="InterPro" id="IPR006260">
    <property type="entry name" value="TonB/TolA_C"/>
</dbReference>
<dbReference type="PROSITE" id="PS52015">
    <property type="entry name" value="TONB_CTD"/>
    <property type="match status" value="1"/>
</dbReference>
<evidence type="ECO:0000256" key="11">
    <source>
        <dbReference type="SAM" id="SignalP"/>
    </source>
</evidence>
<evidence type="ECO:0000259" key="12">
    <source>
        <dbReference type="PROSITE" id="PS52015"/>
    </source>
</evidence>
<feature type="compositionally biased region" description="Pro residues" evidence="10">
    <location>
        <begin position="141"/>
        <end position="150"/>
    </location>
</feature>
<dbReference type="OrthoDB" id="7722272at2"/>
<dbReference type="NCBIfam" id="TIGR01352">
    <property type="entry name" value="tonB_Cterm"/>
    <property type="match status" value="1"/>
</dbReference>
<dbReference type="GO" id="GO:0031992">
    <property type="term" value="F:energy transducer activity"/>
    <property type="evidence" value="ECO:0007669"/>
    <property type="project" value="TreeGrafter"/>
</dbReference>
<evidence type="ECO:0000256" key="6">
    <source>
        <dbReference type="ARBA" id="ARBA00022692"/>
    </source>
</evidence>
<dbReference type="Pfam" id="PF03544">
    <property type="entry name" value="TonB_C"/>
    <property type="match status" value="1"/>
</dbReference>
<feature type="domain" description="TonB C-terminal" evidence="12">
    <location>
        <begin position="213"/>
        <end position="305"/>
    </location>
</feature>
<dbReference type="InterPro" id="IPR037682">
    <property type="entry name" value="TonB_C"/>
</dbReference>
<dbReference type="PANTHER" id="PTHR33446">
    <property type="entry name" value="PROTEIN TONB-RELATED"/>
    <property type="match status" value="1"/>
</dbReference>
<evidence type="ECO:0000256" key="4">
    <source>
        <dbReference type="ARBA" id="ARBA00022475"/>
    </source>
</evidence>
<evidence type="ECO:0000313" key="13">
    <source>
        <dbReference type="EMBL" id="TCM85249.1"/>
    </source>
</evidence>
<evidence type="ECO:0000313" key="14">
    <source>
        <dbReference type="Proteomes" id="UP000295277"/>
    </source>
</evidence>
<evidence type="ECO:0000256" key="2">
    <source>
        <dbReference type="ARBA" id="ARBA00006555"/>
    </source>
</evidence>